<reference evidence="9 10" key="1">
    <citation type="submission" date="2019-05" db="EMBL/GenBank/DDBJ databases">
        <title>Culicoidintestinum kansasii gen. nov., sp. nov. from the gastrointestinal tract of the biting midge, Culicoides sonorensis.</title>
        <authorList>
            <person name="Neupane S."/>
            <person name="Ghosh A."/>
            <person name="Gunther S."/>
            <person name="Martin K."/>
            <person name="Zurek L."/>
        </authorList>
    </citation>
    <scope>NUCLEOTIDE SEQUENCE [LARGE SCALE GENOMIC DNA]</scope>
    <source>
        <strain evidence="9 10">CS-1</strain>
    </source>
</reference>
<evidence type="ECO:0000256" key="7">
    <source>
        <dbReference type="RuleBase" id="RU003942"/>
    </source>
</evidence>
<dbReference type="RefSeq" id="WP_138189923.1">
    <property type="nucleotide sequence ID" value="NZ_VBWP01000001.1"/>
</dbReference>
<accession>A0A5R8QHW6</accession>
<feature type="transmembrane region" description="Helical" evidence="8">
    <location>
        <begin position="29"/>
        <end position="47"/>
    </location>
</feature>
<dbReference type="InterPro" id="IPR045324">
    <property type="entry name" value="Small_multidrug_res"/>
</dbReference>
<evidence type="ECO:0000313" key="9">
    <source>
        <dbReference type="EMBL" id="TLG77316.1"/>
    </source>
</evidence>
<evidence type="ECO:0000256" key="5">
    <source>
        <dbReference type="ARBA" id="ARBA00022989"/>
    </source>
</evidence>
<evidence type="ECO:0000256" key="4">
    <source>
        <dbReference type="ARBA" id="ARBA00022692"/>
    </source>
</evidence>
<comment type="similarity">
    <text evidence="7">Belongs to the drug/metabolite transporter (DMT) superfamily. Small multidrug resistance (SMR) (TC 2.A.7.1) family.</text>
</comment>
<evidence type="ECO:0000256" key="3">
    <source>
        <dbReference type="ARBA" id="ARBA00022475"/>
    </source>
</evidence>
<dbReference type="Proteomes" id="UP000306912">
    <property type="component" value="Unassembled WGS sequence"/>
</dbReference>
<keyword evidence="6 8" id="KW-0472">Membrane</keyword>
<gene>
    <name evidence="9" type="ORF">FEZ08_01480</name>
</gene>
<protein>
    <submittedName>
        <fullName evidence="9">Multidrug efflux SMR transporter</fullName>
    </submittedName>
</protein>
<dbReference type="InterPro" id="IPR000390">
    <property type="entry name" value="Small_drug/metabolite_transptr"/>
</dbReference>
<dbReference type="PANTHER" id="PTHR30561">
    <property type="entry name" value="SMR FAMILY PROTON-DEPENDENT DRUG EFFLUX TRANSPORTER SUGE"/>
    <property type="match status" value="1"/>
</dbReference>
<sequence>MSWLLLITAGLFETGFVITLKLSDGFKKLWFSVLTVVCMVCSFWLLSVALETIPLGTGYAIWTGIGALGSVLVGILFFKESARPLKLLCIAMIVAGVVGLKLAS</sequence>
<dbReference type="AlphaFoldDB" id="A0A5R8QHW6"/>
<keyword evidence="10" id="KW-1185">Reference proteome</keyword>
<dbReference type="Pfam" id="PF00893">
    <property type="entry name" value="Multi_Drug_Res"/>
    <property type="match status" value="1"/>
</dbReference>
<dbReference type="Gene3D" id="1.10.3730.20">
    <property type="match status" value="1"/>
</dbReference>
<dbReference type="PANTHER" id="PTHR30561:SF0">
    <property type="entry name" value="GUANIDINIUM EXPORTER"/>
    <property type="match status" value="1"/>
</dbReference>
<evidence type="ECO:0000256" key="6">
    <source>
        <dbReference type="ARBA" id="ARBA00023136"/>
    </source>
</evidence>
<keyword evidence="3" id="KW-1003">Cell membrane</keyword>
<dbReference type="FunCoup" id="A0A5R8QHW6">
    <property type="interactions" value="11"/>
</dbReference>
<evidence type="ECO:0000313" key="10">
    <source>
        <dbReference type="Proteomes" id="UP000306912"/>
    </source>
</evidence>
<dbReference type="FunFam" id="1.10.3730.20:FF:000001">
    <property type="entry name" value="Quaternary ammonium compound resistance transporter SugE"/>
    <property type="match status" value="1"/>
</dbReference>
<dbReference type="GO" id="GO:0022857">
    <property type="term" value="F:transmembrane transporter activity"/>
    <property type="evidence" value="ECO:0007669"/>
    <property type="project" value="InterPro"/>
</dbReference>
<dbReference type="InParanoid" id="A0A5R8QHW6"/>
<proteinExistence type="inferred from homology"/>
<evidence type="ECO:0000256" key="1">
    <source>
        <dbReference type="ARBA" id="ARBA00004651"/>
    </source>
</evidence>
<evidence type="ECO:0000256" key="8">
    <source>
        <dbReference type="SAM" id="Phobius"/>
    </source>
</evidence>
<organism evidence="9 10">
    <name type="scientific">Culicoidibacter larvae</name>
    <dbReference type="NCBI Taxonomy" id="2579976"/>
    <lineage>
        <taxon>Bacteria</taxon>
        <taxon>Bacillati</taxon>
        <taxon>Bacillota</taxon>
        <taxon>Culicoidibacteria</taxon>
        <taxon>Culicoidibacterales</taxon>
        <taxon>Culicoidibacteraceae</taxon>
        <taxon>Culicoidibacter</taxon>
    </lineage>
</organism>
<dbReference type="OrthoDB" id="21828at2"/>
<dbReference type="GO" id="GO:0005886">
    <property type="term" value="C:plasma membrane"/>
    <property type="evidence" value="ECO:0007669"/>
    <property type="project" value="UniProtKB-SubCell"/>
</dbReference>
<keyword evidence="4 7" id="KW-0812">Transmembrane</keyword>
<comment type="caution">
    <text evidence="9">The sequence shown here is derived from an EMBL/GenBank/DDBJ whole genome shotgun (WGS) entry which is preliminary data.</text>
</comment>
<name>A0A5R8QHW6_9FIRM</name>
<dbReference type="InterPro" id="IPR037185">
    <property type="entry name" value="EmrE-like"/>
</dbReference>
<evidence type="ECO:0000256" key="2">
    <source>
        <dbReference type="ARBA" id="ARBA00022448"/>
    </source>
</evidence>
<keyword evidence="2" id="KW-0813">Transport</keyword>
<dbReference type="EMBL" id="VBWP01000001">
    <property type="protein sequence ID" value="TLG77316.1"/>
    <property type="molecule type" value="Genomic_DNA"/>
</dbReference>
<dbReference type="SUPFAM" id="SSF103481">
    <property type="entry name" value="Multidrug resistance efflux transporter EmrE"/>
    <property type="match status" value="1"/>
</dbReference>
<keyword evidence="5 8" id="KW-1133">Transmembrane helix</keyword>
<comment type="subcellular location">
    <subcellularLocation>
        <location evidence="1 7">Cell membrane</location>
        <topology evidence="1 7">Multi-pass membrane protein</topology>
    </subcellularLocation>
</comment>
<feature type="transmembrane region" description="Helical" evidence="8">
    <location>
        <begin position="84"/>
        <end position="103"/>
    </location>
</feature>
<feature type="transmembrane region" description="Helical" evidence="8">
    <location>
        <begin position="59"/>
        <end position="78"/>
    </location>
</feature>